<organism evidence="6 7">
    <name type="scientific">bacterium (Candidatus Ratteibacteria) CG23_combo_of_CG06-09_8_20_14_all_48_7</name>
    <dbReference type="NCBI Taxonomy" id="2014292"/>
    <lineage>
        <taxon>Bacteria</taxon>
        <taxon>Candidatus Ratteibacteria</taxon>
    </lineage>
</organism>
<sequence length="150" mass="16213">FYSFSKTFNMTGWRLGFACGNENLISGLSAVKENLDSGVFDAIQAAGIAALSAPEGFTEGLRQMYHKRIQILVNGLNGCGFSTQTPGGTFYLWLKIPEGNKSADFSSSLLEKFGILTTPGIGFGPDGEGFIRFSVTLSADRIREAINRLE</sequence>
<dbReference type="PROSITE" id="PS00105">
    <property type="entry name" value="AA_TRANSFER_CLASS_1"/>
    <property type="match status" value="1"/>
</dbReference>
<dbReference type="CDD" id="cd00609">
    <property type="entry name" value="AAT_like"/>
    <property type="match status" value="1"/>
</dbReference>
<dbReference type="AlphaFoldDB" id="A0A2G9YA86"/>
<evidence type="ECO:0000313" key="7">
    <source>
        <dbReference type="Proteomes" id="UP000230392"/>
    </source>
</evidence>
<protein>
    <recommendedName>
        <fullName evidence="4">Aminotransferase</fullName>
        <ecNumber evidence="4">2.6.1.-</ecNumber>
    </recommendedName>
</protein>
<reference evidence="6 7" key="1">
    <citation type="submission" date="2017-09" db="EMBL/GenBank/DDBJ databases">
        <title>Depth-based differentiation of microbial function through sediment-hosted aquifers and enrichment of novel symbionts in the deep terrestrial subsurface.</title>
        <authorList>
            <person name="Probst A.J."/>
            <person name="Ladd B."/>
            <person name="Jarett J.K."/>
            <person name="Geller-Mcgrath D.E."/>
            <person name="Sieber C.M."/>
            <person name="Emerson J.B."/>
            <person name="Anantharaman K."/>
            <person name="Thomas B.C."/>
            <person name="Malmstrom R."/>
            <person name="Stieglmeier M."/>
            <person name="Klingl A."/>
            <person name="Woyke T."/>
            <person name="Ryan C.M."/>
            <person name="Banfield J.F."/>
        </authorList>
    </citation>
    <scope>NUCLEOTIDE SEQUENCE [LARGE SCALE GENOMIC DNA]</scope>
    <source>
        <strain evidence="6">CG23_combo_of_CG06-09_8_20_14_all_48_7</strain>
    </source>
</reference>
<dbReference type="GO" id="GO:0008483">
    <property type="term" value="F:transaminase activity"/>
    <property type="evidence" value="ECO:0007669"/>
    <property type="project" value="UniProtKB-KW"/>
</dbReference>
<evidence type="ECO:0000256" key="1">
    <source>
        <dbReference type="ARBA" id="ARBA00001933"/>
    </source>
</evidence>
<accession>A0A2G9YA86</accession>
<keyword evidence="2 4" id="KW-0032">Aminotransferase</keyword>
<evidence type="ECO:0000313" key="6">
    <source>
        <dbReference type="EMBL" id="PIP15643.1"/>
    </source>
</evidence>
<dbReference type="EC" id="2.6.1.-" evidence="4"/>
<dbReference type="InterPro" id="IPR050881">
    <property type="entry name" value="LL-DAP_aminotransferase"/>
</dbReference>
<evidence type="ECO:0000256" key="2">
    <source>
        <dbReference type="ARBA" id="ARBA00022576"/>
    </source>
</evidence>
<gene>
    <name evidence="6" type="ORF">COX46_05360</name>
</gene>
<feature type="non-terminal residue" evidence="6">
    <location>
        <position position="1"/>
    </location>
</feature>
<comment type="cofactor">
    <cofactor evidence="1 4">
        <name>pyridoxal 5'-phosphate</name>
        <dbReference type="ChEBI" id="CHEBI:597326"/>
    </cofactor>
</comment>
<feature type="domain" description="Aminotransferase class I/classII large" evidence="5">
    <location>
        <begin position="2"/>
        <end position="149"/>
    </location>
</feature>
<dbReference type="InterPro" id="IPR015421">
    <property type="entry name" value="PyrdxlP-dep_Trfase_major"/>
</dbReference>
<dbReference type="SUPFAM" id="SSF53383">
    <property type="entry name" value="PLP-dependent transferases"/>
    <property type="match status" value="1"/>
</dbReference>
<dbReference type="Pfam" id="PF00155">
    <property type="entry name" value="Aminotran_1_2"/>
    <property type="match status" value="1"/>
</dbReference>
<name>A0A2G9YA86_9BACT</name>
<dbReference type="PANTHER" id="PTHR42832:SF3">
    <property type="entry name" value="L-GLUTAMINE--4-(METHYLSULFANYL)-2-OXOBUTANOATE AMINOTRANSFERASE"/>
    <property type="match status" value="1"/>
</dbReference>
<comment type="caution">
    <text evidence="6">The sequence shown here is derived from an EMBL/GenBank/DDBJ whole genome shotgun (WGS) entry which is preliminary data.</text>
</comment>
<dbReference type="InterPro" id="IPR015424">
    <property type="entry name" value="PyrdxlP-dep_Trfase"/>
</dbReference>
<dbReference type="InterPro" id="IPR004839">
    <property type="entry name" value="Aminotransferase_I/II_large"/>
</dbReference>
<dbReference type="GO" id="GO:0030170">
    <property type="term" value="F:pyridoxal phosphate binding"/>
    <property type="evidence" value="ECO:0007669"/>
    <property type="project" value="InterPro"/>
</dbReference>
<dbReference type="InterPro" id="IPR004838">
    <property type="entry name" value="NHTrfase_class1_PyrdxlP-BS"/>
</dbReference>
<comment type="similarity">
    <text evidence="4">Belongs to the class-I pyridoxal-phosphate-dependent aminotransferase family.</text>
</comment>
<evidence type="ECO:0000256" key="4">
    <source>
        <dbReference type="RuleBase" id="RU000481"/>
    </source>
</evidence>
<dbReference type="EMBL" id="PCRF01000260">
    <property type="protein sequence ID" value="PIP15643.1"/>
    <property type="molecule type" value="Genomic_DNA"/>
</dbReference>
<evidence type="ECO:0000256" key="3">
    <source>
        <dbReference type="ARBA" id="ARBA00022679"/>
    </source>
</evidence>
<dbReference type="Proteomes" id="UP000230392">
    <property type="component" value="Unassembled WGS sequence"/>
</dbReference>
<dbReference type="PANTHER" id="PTHR42832">
    <property type="entry name" value="AMINO ACID AMINOTRANSFERASE"/>
    <property type="match status" value="1"/>
</dbReference>
<dbReference type="InterPro" id="IPR015422">
    <property type="entry name" value="PyrdxlP-dep_Trfase_small"/>
</dbReference>
<proteinExistence type="inferred from homology"/>
<evidence type="ECO:0000259" key="5">
    <source>
        <dbReference type="Pfam" id="PF00155"/>
    </source>
</evidence>
<dbReference type="Gene3D" id="3.90.1150.10">
    <property type="entry name" value="Aspartate Aminotransferase, domain 1"/>
    <property type="match status" value="1"/>
</dbReference>
<keyword evidence="3 4" id="KW-0808">Transferase</keyword>
<dbReference type="Gene3D" id="3.40.640.10">
    <property type="entry name" value="Type I PLP-dependent aspartate aminotransferase-like (Major domain)"/>
    <property type="match status" value="1"/>
</dbReference>